<dbReference type="InterPro" id="IPR029058">
    <property type="entry name" value="AB_hydrolase_fold"/>
</dbReference>
<feature type="domain" description="AB hydrolase-1" evidence="2">
    <location>
        <begin position="66"/>
        <end position="169"/>
    </location>
</feature>
<dbReference type="STRING" id="118060.ATZ35_15115"/>
<keyword evidence="1" id="KW-0812">Transmembrane</keyword>
<evidence type="ECO:0000256" key="1">
    <source>
        <dbReference type="SAM" id="Phobius"/>
    </source>
</evidence>
<dbReference type="RefSeq" id="WP_208927987.1">
    <property type="nucleotide sequence ID" value="NZ_CP013655.1"/>
</dbReference>
<proteinExistence type="predicted"/>
<dbReference type="InterPro" id="IPR000073">
    <property type="entry name" value="AB_hydrolase_1"/>
</dbReference>
<keyword evidence="1" id="KW-1133">Transmembrane helix</keyword>
<dbReference type="AlphaFoldDB" id="A0A0U2XMF0"/>
<dbReference type="InterPro" id="IPR050266">
    <property type="entry name" value="AB_hydrolase_sf"/>
</dbReference>
<dbReference type="SUPFAM" id="SSF53474">
    <property type="entry name" value="alpha/beta-Hydrolases"/>
    <property type="match status" value="1"/>
</dbReference>
<evidence type="ECO:0000313" key="4">
    <source>
        <dbReference type="Proteomes" id="UP000067523"/>
    </source>
</evidence>
<feature type="transmembrane region" description="Helical" evidence="1">
    <location>
        <begin position="7"/>
        <end position="28"/>
    </location>
</feature>
<dbReference type="EMBL" id="CP013655">
    <property type="protein sequence ID" value="ALS38429.1"/>
    <property type="molecule type" value="Genomic_DNA"/>
</dbReference>
<dbReference type="KEGG" id="erx:ATZ35_15115"/>
<dbReference type="Gene3D" id="3.40.50.1820">
    <property type="entry name" value="alpha/beta hydrolase"/>
    <property type="match status" value="1"/>
</dbReference>
<dbReference type="PANTHER" id="PTHR43798">
    <property type="entry name" value="MONOACYLGLYCEROL LIPASE"/>
    <property type="match status" value="1"/>
</dbReference>
<sequence>MKKIVKIFGILVGSLVVIVLLVFIGIYANNKIQLKKESKKIIPYGQEVKVDNKSLRVQVTGKGEETMVLLPGYLTASPVLDFQPLVNELSKVYQVVVVEPFGYGLSDDTDKVRSIENLTSELHQALTQLNISSYHLVGHSISGVYSLAYINEYPNEVKSFIGIDSSLPDQGGAADNQGGIIKSLSQSGIYRLLADADPTFLNAPKLSKEDAEQFKYISLKNVGNNATMNEGEEMQKNFEKVANLTYPVQLPVLYFLASESVEPDDKWVALHEAMIKESQKSEIKILEGSHYLHHTQSEKIVETITYFLEK</sequence>
<protein>
    <recommendedName>
        <fullName evidence="2">AB hydrolase-1 domain-containing protein</fullName>
    </recommendedName>
</protein>
<keyword evidence="4" id="KW-1185">Reference proteome</keyword>
<dbReference type="Proteomes" id="UP000067523">
    <property type="component" value="Chromosome"/>
</dbReference>
<evidence type="ECO:0000313" key="3">
    <source>
        <dbReference type="EMBL" id="ALS38429.1"/>
    </source>
</evidence>
<organism evidence="3 4">
    <name type="scientific">Enterococcus rotai</name>
    <dbReference type="NCBI Taxonomy" id="118060"/>
    <lineage>
        <taxon>Bacteria</taxon>
        <taxon>Bacillati</taxon>
        <taxon>Bacillota</taxon>
        <taxon>Bacilli</taxon>
        <taxon>Lactobacillales</taxon>
        <taxon>Enterococcaceae</taxon>
        <taxon>Enterococcus</taxon>
    </lineage>
</organism>
<keyword evidence="1" id="KW-0472">Membrane</keyword>
<reference evidence="4" key="1">
    <citation type="submission" date="2015-12" db="EMBL/GenBank/DDBJ databases">
        <authorList>
            <person name="Lauer A."/>
            <person name="Humrighouse B."/>
            <person name="Loparev V."/>
            <person name="Shewmaker P.L."/>
            <person name="Whitney A.M."/>
            <person name="McLaughlin R.W."/>
        </authorList>
    </citation>
    <scope>NUCLEOTIDE SEQUENCE [LARGE SCALE GENOMIC DNA]</scope>
    <source>
        <strain evidence="4">LMG 26678</strain>
    </source>
</reference>
<dbReference type="Pfam" id="PF00561">
    <property type="entry name" value="Abhydrolase_1"/>
    <property type="match status" value="1"/>
</dbReference>
<evidence type="ECO:0000259" key="2">
    <source>
        <dbReference type="Pfam" id="PF00561"/>
    </source>
</evidence>
<gene>
    <name evidence="3" type="ORF">ATZ35_15115</name>
</gene>
<accession>A0A0U2XMF0</accession>
<name>A0A0U2XMF0_9ENTE</name>